<name>A0A075JFJ3_9MICO</name>
<gene>
    <name evidence="2" type="ORF">HX89_06470</name>
</gene>
<dbReference type="EMBL" id="CP008889">
    <property type="protein sequence ID" value="AIF40639.1"/>
    <property type="molecule type" value="Genomic_DNA"/>
</dbReference>
<evidence type="ECO:0000313" key="3">
    <source>
        <dbReference type="Proteomes" id="UP000027986"/>
    </source>
</evidence>
<dbReference type="Pfam" id="PF01636">
    <property type="entry name" value="APH"/>
    <property type="match status" value="1"/>
</dbReference>
<accession>A0A075JFJ3</accession>
<protein>
    <recommendedName>
        <fullName evidence="1">Aminoglycoside phosphotransferase domain-containing protein</fullName>
    </recommendedName>
</protein>
<proteinExistence type="predicted"/>
<keyword evidence="3" id="KW-1185">Reference proteome</keyword>
<dbReference type="eggNOG" id="COG3178">
    <property type="taxonomic scope" value="Bacteria"/>
</dbReference>
<evidence type="ECO:0000313" key="2">
    <source>
        <dbReference type="EMBL" id="AIF40639.1"/>
    </source>
</evidence>
<evidence type="ECO:0000259" key="1">
    <source>
        <dbReference type="Pfam" id="PF01636"/>
    </source>
</evidence>
<dbReference type="InterPro" id="IPR002575">
    <property type="entry name" value="Aminoglycoside_PTrfase"/>
</dbReference>
<organism evidence="2 3">
    <name type="scientific">Dermacoccus nishinomiyaensis</name>
    <dbReference type="NCBI Taxonomy" id="1274"/>
    <lineage>
        <taxon>Bacteria</taxon>
        <taxon>Bacillati</taxon>
        <taxon>Actinomycetota</taxon>
        <taxon>Actinomycetes</taxon>
        <taxon>Micrococcales</taxon>
        <taxon>Dermacoccaceae</taxon>
        <taxon>Dermacoccus</taxon>
    </lineage>
</organism>
<feature type="domain" description="Aminoglycoside phosphotransferase" evidence="1">
    <location>
        <begin position="77"/>
        <end position="270"/>
    </location>
</feature>
<dbReference type="Proteomes" id="UP000027986">
    <property type="component" value="Chromosome"/>
</dbReference>
<reference evidence="2 3" key="1">
    <citation type="submission" date="2014-07" db="EMBL/GenBank/DDBJ databases">
        <title>Genome Sequencing of Dermacoccus nishinomiyaensis.</title>
        <authorList>
            <person name="Hong K.W."/>
            <person name="Chan K.G."/>
        </authorList>
    </citation>
    <scope>NUCLEOTIDE SEQUENCE [LARGE SCALE GENOMIC DNA]</scope>
    <source>
        <strain evidence="2 3">M25</strain>
    </source>
</reference>
<dbReference type="SUPFAM" id="SSF56112">
    <property type="entry name" value="Protein kinase-like (PK-like)"/>
    <property type="match status" value="1"/>
</dbReference>
<dbReference type="AlphaFoldDB" id="A0A075JFJ3"/>
<dbReference type="KEGG" id="dni:HX89_06470"/>
<dbReference type="HOGENOM" id="CLU_071279_0_0_11"/>
<sequence>MVKSPDLPVLPGSDQVAPASAIWSSETWRWEAVRWMDTALARRGLERVPTTPLQPRVRPWSTVLVAETTDQGRVWFKATSPEMSPEAAILRALRSVTPDAVPVVWADDPERGWLLMPDQGPVLRDVQRDDDAVSLMSSVVRRYARLQRSSTRVVDQLRDAGVPDMSPRESARRWQRLGLKPDTTREVRRAAQRLDAVGLPLTIQHDDLHAGNVFADGTSAGAHDARIFDWGDASVGNPLCSLLVPLERIGEGLDDDAARAARERILRAYLSVWSDVVSSTALSAAVDDALLIARVGRVFTWQRALTRASADERHAWGVHGRRLIAEINRSLGHAPEPSHD</sequence>
<dbReference type="InterPro" id="IPR011009">
    <property type="entry name" value="Kinase-like_dom_sf"/>
</dbReference>